<name>A0A0C2XLF2_AMAMK</name>
<gene>
    <name evidence="1" type="ORF">M378DRAFT_619291</name>
</gene>
<accession>A0A0C2XLF2</accession>
<evidence type="ECO:0000313" key="1">
    <source>
        <dbReference type="EMBL" id="KIL70361.1"/>
    </source>
</evidence>
<reference evidence="1 2" key="1">
    <citation type="submission" date="2014-04" db="EMBL/GenBank/DDBJ databases">
        <title>Evolutionary Origins and Diversification of the Mycorrhizal Mutualists.</title>
        <authorList>
            <consortium name="DOE Joint Genome Institute"/>
            <consortium name="Mycorrhizal Genomics Consortium"/>
            <person name="Kohler A."/>
            <person name="Kuo A."/>
            <person name="Nagy L.G."/>
            <person name="Floudas D."/>
            <person name="Copeland A."/>
            <person name="Barry K.W."/>
            <person name="Cichocki N."/>
            <person name="Veneault-Fourrey C."/>
            <person name="LaButti K."/>
            <person name="Lindquist E.A."/>
            <person name="Lipzen A."/>
            <person name="Lundell T."/>
            <person name="Morin E."/>
            <person name="Murat C."/>
            <person name="Riley R."/>
            <person name="Ohm R."/>
            <person name="Sun H."/>
            <person name="Tunlid A."/>
            <person name="Henrissat B."/>
            <person name="Grigoriev I.V."/>
            <person name="Hibbett D.S."/>
            <person name="Martin F."/>
        </authorList>
    </citation>
    <scope>NUCLEOTIDE SEQUENCE [LARGE SCALE GENOMIC DNA]</scope>
    <source>
        <strain evidence="1 2">Koide BX008</strain>
    </source>
</reference>
<protein>
    <recommendedName>
        <fullName evidence="3">F-box domain-containing protein</fullName>
    </recommendedName>
</protein>
<dbReference type="OrthoDB" id="2788229at2759"/>
<keyword evidence="2" id="KW-1185">Reference proteome</keyword>
<dbReference type="AlphaFoldDB" id="A0A0C2XLF2"/>
<dbReference type="EMBL" id="KN818224">
    <property type="protein sequence ID" value="KIL70361.1"/>
    <property type="molecule type" value="Genomic_DNA"/>
</dbReference>
<proteinExistence type="predicted"/>
<organism evidence="1 2">
    <name type="scientific">Amanita muscaria (strain Koide BX008)</name>
    <dbReference type="NCBI Taxonomy" id="946122"/>
    <lineage>
        <taxon>Eukaryota</taxon>
        <taxon>Fungi</taxon>
        <taxon>Dikarya</taxon>
        <taxon>Basidiomycota</taxon>
        <taxon>Agaricomycotina</taxon>
        <taxon>Agaricomycetes</taxon>
        <taxon>Agaricomycetidae</taxon>
        <taxon>Agaricales</taxon>
        <taxon>Pluteineae</taxon>
        <taxon>Amanitaceae</taxon>
        <taxon>Amanita</taxon>
    </lineage>
</organism>
<evidence type="ECO:0008006" key="3">
    <source>
        <dbReference type="Google" id="ProtNLM"/>
    </source>
</evidence>
<dbReference type="Proteomes" id="UP000054549">
    <property type="component" value="Unassembled WGS sequence"/>
</dbReference>
<sequence>MGQVSHNCLPVPPEIIDDIINYLHDDKKTLLLLGCVSKRALARCRRYLFRTIQFIDDDERFHAFLSLVNSRWTSFTSAVESIHLRGLFERDYQWHSIGRISIISANLCNVKTLCISSTPCRRTSWSLIPADLLKVLVQMKLHDFQLDSVLMSDNLTIKDISAALPSSVKSFSLYNLRFWKFQFPNNVASALRRIEFTLLDTSSLMLFQEALDMMLSNKLDILVHTFYLRLFADSVQHDNVVRKAKFFKHIGPSVRHLFVDLAGAYFRSAESSQLYDLVDFSTCINIRAISIGTVGLRQLNTETPPSLLPCMWKILSVLPTPRALDQIWLTFQPNWSSFEHRLKELATFQWTNLICHLQCTFPNLKKVTILIGTHHAFGADESQYLDVLRRNSVIKALEEVGLVKIAVVTLEGGFLSPAPPWRDILASL</sequence>
<evidence type="ECO:0000313" key="2">
    <source>
        <dbReference type="Proteomes" id="UP000054549"/>
    </source>
</evidence>
<dbReference type="HOGENOM" id="CLU_048767_0_0_1"/>
<dbReference type="InParanoid" id="A0A0C2XLF2"/>